<dbReference type="PANTHER" id="PTHR37299">
    <property type="entry name" value="TRANSCRIPTIONAL REGULATOR-RELATED"/>
    <property type="match status" value="1"/>
</dbReference>
<dbReference type="GO" id="GO:0003677">
    <property type="term" value="F:DNA binding"/>
    <property type="evidence" value="ECO:0007669"/>
    <property type="project" value="InterPro"/>
</dbReference>
<dbReference type="InterPro" id="IPR046947">
    <property type="entry name" value="LytR-like"/>
</dbReference>
<dbReference type="Pfam" id="PF00072">
    <property type="entry name" value="Response_reg"/>
    <property type="match status" value="1"/>
</dbReference>
<proteinExistence type="predicted"/>
<feature type="modified residue" description="4-aspartylphosphate" evidence="1">
    <location>
        <position position="55"/>
    </location>
</feature>
<dbReference type="PANTHER" id="PTHR37299:SF1">
    <property type="entry name" value="STAGE 0 SPORULATION PROTEIN A HOMOLOG"/>
    <property type="match status" value="1"/>
</dbReference>
<gene>
    <name evidence="4" type="ORF">LH29_16160</name>
</gene>
<evidence type="ECO:0000313" key="4">
    <source>
        <dbReference type="EMBL" id="KJF42933.1"/>
    </source>
</evidence>
<feature type="domain" description="HTH LytTR-type" evidence="3">
    <location>
        <begin position="146"/>
        <end position="253"/>
    </location>
</feature>
<dbReference type="OrthoDB" id="1490554at2"/>
<evidence type="ECO:0000259" key="2">
    <source>
        <dbReference type="PROSITE" id="PS50110"/>
    </source>
</evidence>
<evidence type="ECO:0000313" key="5">
    <source>
        <dbReference type="Proteomes" id="UP000032544"/>
    </source>
</evidence>
<dbReference type="InterPro" id="IPR007492">
    <property type="entry name" value="LytTR_DNA-bd_dom"/>
</dbReference>
<dbReference type="Pfam" id="PF04397">
    <property type="entry name" value="LytTR"/>
    <property type="match status" value="1"/>
</dbReference>
<dbReference type="RefSeq" id="WP_045031405.1">
    <property type="nucleotide sequence ID" value="NZ_JRHC01000004.1"/>
</dbReference>
<dbReference type="SMART" id="SM00448">
    <property type="entry name" value="REC"/>
    <property type="match status" value="1"/>
</dbReference>
<feature type="domain" description="Response regulatory" evidence="2">
    <location>
        <begin position="2"/>
        <end position="115"/>
    </location>
</feature>
<evidence type="ECO:0000259" key="3">
    <source>
        <dbReference type="PROSITE" id="PS50930"/>
    </source>
</evidence>
<dbReference type="FunFam" id="3.40.50.2300:FF:000361">
    <property type="entry name" value="Two-component system response regulator"/>
    <property type="match status" value="1"/>
</dbReference>
<dbReference type="SUPFAM" id="SSF52172">
    <property type="entry name" value="CheY-like"/>
    <property type="match status" value="1"/>
</dbReference>
<dbReference type="PATRIC" id="fig|1544798.3.peg.3398"/>
<sequence>MKILIVEDEPLAAAQLAAHISALQPEAQILAVCDTVKATVAWLQNNEAPELAFFDIQLGDGLSFEIFEQTSFNQPVIFTTAYDDYAIRAFKVNSVDYLLKPIERTELKKALDKFEQLAKPVRSSFTPDILHEVMASLKKKNYKERFLVKVGTHLRVIETTDVLYFYSFEKGTYAKLSDGKDYLLDQSLELVETMVDPNQFFRINRKYLVALKSISDVIAYSNSRLKLKVQQGNDDDFLVAREKVKSFKSWLEGEV</sequence>
<comment type="caution">
    <text evidence="4">The sequence shown here is derived from an EMBL/GenBank/DDBJ whole genome shotgun (WGS) entry which is preliminary data.</text>
</comment>
<name>A0A0D8JAX0_9BACT</name>
<dbReference type="GO" id="GO:0000156">
    <property type="term" value="F:phosphorelay response regulator activity"/>
    <property type="evidence" value="ECO:0007669"/>
    <property type="project" value="InterPro"/>
</dbReference>
<keyword evidence="5" id="KW-1185">Reference proteome</keyword>
<dbReference type="STRING" id="1544798.LH29_16160"/>
<accession>A0A0D8JAX0</accession>
<dbReference type="PROSITE" id="PS50110">
    <property type="entry name" value="RESPONSE_REGULATORY"/>
    <property type="match status" value="1"/>
</dbReference>
<keyword evidence="1" id="KW-0597">Phosphoprotein</keyword>
<dbReference type="Proteomes" id="UP000032544">
    <property type="component" value="Unassembled WGS sequence"/>
</dbReference>
<dbReference type="InterPro" id="IPR001789">
    <property type="entry name" value="Sig_transdc_resp-reg_receiver"/>
</dbReference>
<dbReference type="AlphaFoldDB" id="A0A0D8JAX0"/>
<organism evidence="4 5">
    <name type="scientific">Draconibacterium sediminis</name>
    <dbReference type="NCBI Taxonomy" id="1544798"/>
    <lineage>
        <taxon>Bacteria</taxon>
        <taxon>Pseudomonadati</taxon>
        <taxon>Bacteroidota</taxon>
        <taxon>Bacteroidia</taxon>
        <taxon>Marinilabiliales</taxon>
        <taxon>Prolixibacteraceae</taxon>
        <taxon>Draconibacterium</taxon>
    </lineage>
</organism>
<protein>
    <submittedName>
        <fullName evidence="4">Uncharacterized protein</fullName>
    </submittedName>
</protein>
<reference evidence="4 5" key="1">
    <citation type="submission" date="2014-09" db="EMBL/GenBank/DDBJ databases">
        <title>Draft Genome Sequence of Draconibacterium sp. JN14CK-3.</title>
        <authorList>
            <person name="Dong C."/>
            <person name="Lai Q."/>
            <person name="Shao Z."/>
        </authorList>
    </citation>
    <scope>NUCLEOTIDE SEQUENCE [LARGE SCALE GENOMIC DNA]</scope>
    <source>
        <strain evidence="4 5">JN14CK-3</strain>
    </source>
</reference>
<dbReference type="InterPro" id="IPR011006">
    <property type="entry name" value="CheY-like_superfamily"/>
</dbReference>
<evidence type="ECO:0000256" key="1">
    <source>
        <dbReference type="PROSITE-ProRule" id="PRU00169"/>
    </source>
</evidence>
<dbReference type="EMBL" id="JRHC01000004">
    <property type="protein sequence ID" value="KJF42933.1"/>
    <property type="molecule type" value="Genomic_DNA"/>
</dbReference>
<dbReference type="PROSITE" id="PS50930">
    <property type="entry name" value="HTH_LYTTR"/>
    <property type="match status" value="1"/>
</dbReference>
<dbReference type="SMART" id="SM00850">
    <property type="entry name" value="LytTR"/>
    <property type="match status" value="1"/>
</dbReference>
<dbReference type="Gene3D" id="2.40.50.1020">
    <property type="entry name" value="LytTr DNA-binding domain"/>
    <property type="match status" value="1"/>
</dbReference>
<dbReference type="Gene3D" id="3.40.50.2300">
    <property type="match status" value="1"/>
</dbReference>